<keyword evidence="4" id="KW-1185">Reference proteome</keyword>
<feature type="domain" description="CUE" evidence="2">
    <location>
        <begin position="42"/>
        <end position="87"/>
    </location>
</feature>
<dbReference type="InterPro" id="IPR009060">
    <property type="entry name" value="UBA-like_sf"/>
</dbReference>
<dbReference type="InterPro" id="IPR003892">
    <property type="entry name" value="CUE"/>
</dbReference>
<dbReference type="Pfam" id="PF02845">
    <property type="entry name" value="CUE"/>
    <property type="match status" value="1"/>
</dbReference>
<dbReference type="PANTHER" id="PTHR31245:SF20">
    <property type="entry name" value="F18B13.13 PROTEIN"/>
    <property type="match status" value="1"/>
</dbReference>
<dbReference type="GO" id="GO:0043130">
    <property type="term" value="F:ubiquitin binding"/>
    <property type="evidence" value="ECO:0007669"/>
    <property type="project" value="InterPro"/>
</dbReference>
<reference evidence="3" key="1">
    <citation type="submission" date="2023-05" db="EMBL/GenBank/DDBJ databases">
        <title>Nepenthes gracilis genome sequencing.</title>
        <authorList>
            <person name="Fukushima K."/>
        </authorList>
    </citation>
    <scope>NUCLEOTIDE SEQUENCE</scope>
    <source>
        <strain evidence="3">SING2019-196</strain>
    </source>
</reference>
<dbReference type="CDD" id="cd14279">
    <property type="entry name" value="CUE"/>
    <property type="match status" value="1"/>
</dbReference>
<evidence type="ECO:0000313" key="3">
    <source>
        <dbReference type="EMBL" id="GMH17649.1"/>
    </source>
</evidence>
<gene>
    <name evidence="3" type="ORF">Nepgr_019490</name>
</gene>
<evidence type="ECO:0000313" key="4">
    <source>
        <dbReference type="Proteomes" id="UP001279734"/>
    </source>
</evidence>
<proteinExistence type="predicted"/>
<dbReference type="Gene3D" id="1.10.8.10">
    <property type="entry name" value="DNA helicase RuvA subunit, C-terminal domain"/>
    <property type="match status" value="1"/>
</dbReference>
<organism evidence="3 4">
    <name type="scientific">Nepenthes gracilis</name>
    <name type="common">Slender pitcher plant</name>
    <dbReference type="NCBI Taxonomy" id="150966"/>
    <lineage>
        <taxon>Eukaryota</taxon>
        <taxon>Viridiplantae</taxon>
        <taxon>Streptophyta</taxon>
        <taxon>Embryophyta</taxon>
        <taxon>Tracheophyta</taxon>
        <taxon>Spermatophyta</taxon>
        <taxon>Magnoliopsida</taxon>
        <taxon>eudicotyledons</taxon>
        <taxon>Gunneridae</taxon>
        <taxon>Pentapetalae</taxon>
        <taxon>Caryophyllales</taxon>
        <taxon>Nepenthaceae</taxon>
        <taxon>Nepenthes</taxon>
    </lineage>
</organism>
<accession>A0AAD3SVD5</accession>
<protein>
    <recommendedName>
        <fullName evidence="2">CUE domain-containing protein</fullName>
    </recommendedName>
</protein>
<comment type="caution">
    <text evidence="3">The sequence shown here is derived from an EMBL/GenBank/DDBJ whole genome shotgun (WGS) entry which is preliminary data.</text>
</comment>
<dbReference type="Proteomes" id="UP001279734">
    <property type="component" value="Unassembled WGS sequence"/>
</dbReference>
<dbReference type="AlphaFoldDB" id="A0AAD3SVD5"/>
<keyword evidence="1" id="KW-0175">Coiled coil</keyword>
<evidence type="ECO:0000259" key="2">
    <source>
        <dbReference type="PROSITE" id="PS51140"/>
    </source>
</evidence>
<feature type="coiled-coil region" evidence="1">
    <location>
        <begin position="210"/>
        <end position="237"/>
    </location>
</feature>
<dbReference type="PANTHER" id="PTHR31245">
    <property type="entry name" value="UBIQUITIN SYSTEM COMPONENT CUE PROTEIN"/>
    <property type="match status" value="1"/>
</dbReference>
<name>A0AAD3SVD5_NEPGR</name>
<dbReference type="SUPFAM" id="SSF46934">
    <property type="entry name" value="UBA-like"/>
    <property type="match status" value="1"/>
</dbReference>
<evidence type="ECO:0000256" key="1">
    <source>
        <dbReference type="SAM" id="Coils"/>
    </source>
</evidence>
<dbReference type="PROSITE" id="PS51140">
    <property type="entry name" value="CUE"/>
    <property type="match status" value="1"/>
</dbReference>
<dbReference type="EMBL" id="BSYO01000018">
    <property type="protein sequence ID" value="GMH17649.1"/>
    <property type="molecule type" value="Genomic_DNA"/>
</dbReference>
<sequence length="263" mass="29387">MSAVVCGKRSFFEDLPTPVSKKIRCSSSTSPVSFSPLSPSPPTHSYVDRLREVFPHMEQQLLEKALEECDDDIDAAIKRLHELCLRSSVGDSCPIDELKTNVEQDTLDADGDAIPTEDSAAQSNIPAQNALPADGSEWVELFVREMMSATSLDDARARAARVMEVLEKSIAACTKAETAAFYQKENMMLKEQNAILTRGVLSQLERHKEYDGMNRELQHLKQLVSQYQEQLRTLEVSNYALKMHLKQAQQSSPIPGPFNPDVF</sequence>